<sequence>MRTLRTIASTASLTLALGGGVFVASTAQAAASPASIGRTSWGQFRYQAAAGQTNDLRVTAKKADAHSEDYYFLLITFRDRYDITLSTDKCRYPSATDHKVVECTEAVGVGGTGDGDDFDAYLGDGNDTATVTGPTLNSVHGGKGNDVLKGNAGSKLYGEDGNDRVDGGGGVYGEGSFGGAGNDTLTGCDSSCHGGPGNDVLSGTASGQDGGLYGDDGNDVVHGGSGADLLSGGRGNDKLYGDAGNDTIYGNTGNDLLHGGAGTDTLSGGAGTDKVHQN</sequence>
<dbReference type="SUPFAM" id="SSF51120">
    <property type="entry name" value="beta-Roll"/>
    <property type="match status" value="2"/>
</dbReference>
<keyword evidence="6" id="KW-1185">Reference proteome</keyword>
<keyword evidence="2" id="KW-0964">Secreted</keyword>
<evidence type="ECO:0000313" key="5">
    <source>
        <dbReference type="EMBL" id="KAB1979152.1"/>
    </source>
</evidence>
<evidence type="ECO:0000256" key="2">
    <source>
        <dbReference type="ARBA" id="ARBA00022525"/>
    </source>
</evidence>
<protein>
    <submittedName>
        <fullName evidence="5">Calcium-binding protein</fullName>
    </submittedName>
</protein>
<dbReference type="InterPro" id="IPR018511">
    <property type="entry name" value="Hemolysin-typ_Ca-bd_CS"/>
</dbReference>
<reference evidence="5 6" key="1">
    <citation type="submission" date="2019-09" db="EMBL/GenBank/DDBJ databases">
        <title>Isolation and identification of active actinomycetes.</title>
        <authorList>
            <person name="Yu Z."/>
            <person name="Han C."/>
            <person name="Yu B."/>
        </authorList>
    </citation>
    <scope>NUCLEOTIDE SEQUENCE [LARGE SCALE GENOMIC DNA]</scope>
    <source>
        <strain evidence="5 6">NEAU-H2</strain>
    </source>
</reference>
<evidence type="ECO:0000256" key="4">
    <source>
        <dbReference type="SAM" id="SignalP"/>
    </source>
</evidence>
<keyword evidence="4" id="KW-0732">Signal</keyword>
<feature type="signal peptide" evidence="4">
    <location>
        <begin position="1"/>
        <end position="29"/>
    </location>
</feature>
<evidence type="ECO:0000313" key="6">
    <source>
        <dbReference type="Proteomes" id="UP000442990"/>
    </source>
</evidence>
<dbReference type="EMBL" id="WBKG01000044">
    <property type="protein sequence ID" value="KAB1979152.1"/>
    <property type="molecule type" value="Genomic_DNA"/>
</dbReference>
<gene>
    <name evidence="5" type="ORF">F8144_37045</name>
</gene>
<dbReference type="InterPro" id="IPR001343">
    <property type="entry name" value="Hemolysn_Ca-bd"/>
</dbReference>
<dbReference type="InterPro" id="IPR050557">
    <property type="entry name" value="RTX_toxin/Mannuronan_C5-epim"/>
</dbReference>
<dbReference type="PROSITE" id="PS00330">
    <property type="entry name" value="HEMOLYSIN_CALCIUM"/>
    <property type="match status" value="2"/>
</dbReference>
<dbReference type="Pfam" id="PF00353">
    <property type="entry name" value="HemolysinCabind"/>
    <property type="match status" value="5"/>
</dbReference>
<evidence type="ECO:0000256" key="3">
    <source>
        <dbReference type="SAM" id="MobiDB-lite"/>
    </source>
</evidence>
<dbReference type="GO" id="GO:0005509">
    <property type="term" value="F:calcium ion binding"/>
    <property type="evidence" value="ECO:0007669"/>
    <property type="project" value="InterPro"/>
</dbReference>
<comment type="caution">
    <text evidence="5">The sequence shown here is derived from an EMBL/GenBank/DDBJ whole genome shotgun (WGS) entry which is preliminary data.</text>
</comment>
<dbReference type="Proteomes" id="UP000442990">
    <property type="component" value="Unassembled WGS sequence"/>
</dbReference>
<dbReference type="GO" id="GO:0005576">
    <property type="term" value="C:extracellular region"/>
    <property type="evidence" value="ECO:0007669"/>
    <property type="project" value="UniProtKB-SubCell"/>
</dbReference>
<evidence type="ECO:0000256" key="1">
    <source>
        <dbReference type="ARBA" id="ARBA00004613"/>
    </source>
</evidence>
<comment type="subcellular location">
    <subcellularLocation>
        <location evidence="1">Secreted</location>
    </subcellularLocation>
</comment>
<accession>A0A7J5D4X0</accession>
<organism evidence="5 6">
    <name type="scientific">Streptomyces triticiradicis</name>
    <dbReference type="NCBI Taxonomy" id="2651189"/>
    <lineage>
        <taxon>Bacteria</taxon>
        <taxon>Bacillati</taxon>
        <taxon>Actinomycetota</taxon>
        <taxon>Actinomycetes</taxon>
        <taxon>Kitasatosporales</taxon>
        <taxon>Streptomycetaceae</taxon>
        <taxon>Streptomyces</taxon>
    </lineage>
</organism>
<dbReference type="RefSeq" id="WP_151473814.1">
    <property type="nucleotide sequence ID" value="NZ_WBKG01000044.1"/>
</dbReference>
<dbReference type="PANTHER" id="PTHR38340">
    <property type="entry name" value="S-LAYER PROTEIN"/>
    <property type="match status" value="1"/>
</dbReference>
<dbReference type="Gene3D" id="2.160.20.160">
    <property type="match status" value="1"/>
</dbReference>
<name>A0A7J5D4X0_9ACTN</name>
<feature type="chain" id="PRO_5029464141" evidence="4">
    <location>
        <begin position="30"/>
        <end position="278"/>
    </location>
</feature>
<dbReference type="PANTHER" id="PTHR38340:SF1">
    <property type="entry name" value="S-LAYER PROTEIN"/>
    <property type="match status" value="1"/>
</dbReference>
<proteinExistence type="predicted"/>
<dbReference type="InterPro" id="IPR011049">
    <property type="entry name" value="Serralysin-like_metalloprot_C"/>
</dbReference>
<dbReference type="AlphaFoldDB" id="A0A7J5D4X0"/>
<dbReference type="PRINTS" id="PR00313">
    <property type="entry name" value="CABNDNGRPT"/>
</dbReference>
<feature type="region of interest" description="Disordered" evidence="3">
    <location>
        <begin position="199"/>
        <end position="219"/>
    </location>
</feature>